<organism evidence="1">
    <name type="scientific">Lacrimispora sp. BS-2</name>
    <dbReference type="NCBI Taxonomy" id="3151850"/>
    <lineage>
        <taxon>Bacteria</taxon>
        <taxon>Bacillati</taxon>
        <taxon>Bacillota</taxon>
        <taxon>Clostridia</taxon>
        <taxon>Lachnospirales</taxon>
        <taxon>Lachnospiraceae</taxon>
        <taxon>Lacrimispora</taxon>
    </lineage>
</organism>
<dbReference type="AlphaFoldDB" id="A0AAU7PQR0"/>
<dbReference type="RefSeq" id="WP_349947389.1">
    <property type="nucleotide sequence ID" value="NZ_CP157940.1"/>
</dbReference>
<dbReference type="EMBL" id="CP157940">
    <property type="protein sequence ID" value="XBS54697.1"/>
    <property type="molecule type" value="Genomic_DNA"/>
</dbReference>
<gene>
    <name evidence="1" type="ORF">ABFV83_02560</name>
</gene>
<protein>
    <submittedName>
        <fullName evidence="1">DUF3793 family protein</fullName>
    </submittedName>
</protein>
<dbReference type="Pfam" id="PF12672">
    <property type="entry name" value="DUF3793"/>
    <property type="match status" value="1"/>
</dbReference>
<evidence type="ECO:0000313" key="1">
    <source>
        <dbReference type="EMBL" id="XBS54697.1"/>
    </source>
</evidence>
<accession>A0AAU7PQR0</accession>
<reference evidence="1" key="1">
    <citation type="submission" date="2024-06" db="EMBL/GenBank/DDBJ databases">
        <title>Lacrimispora cavernae sp. nov., a novel anaerobe isolated from bat guano pile inside a cave.</title>
        <authorList>
            <person name="Miller S.L."/>
            <person name="Lu N."/>
            <person name="King J."/>
            <person name="Sankaranarayanan K."/>
            <person name="Lawson P.A."/>
        </authorList>
    </citation>
    <scope>NUCLEOTIDE SEQUENCE</scope>
    <source>
        <strain evidence="1">BS-2</strain>
    </source>
</reference>
<name>A0AAU7PQR0_9FIRM</name>
<dbReference type="InterPro" id="IPR024523">
    <property type="entry name" value="DUF3793"/>
</dbReference>
<proteinExistence type="predicted"/>
<sequence>MLLEKNLIEYCSPTLASIKTANLFSHPFSSEMELESQLSALNSQLKGKGISLLCLCRRGNKALIYVYRKAHLQADLSRPEVGNFLQAYGYEHLEVEAALKRLKERLNQEGEFPHEIGVFLGYPLGDVVGFIQNGGKNFKCTGCWKVYSNECEAVKLFARYQKCRTVYVHLWQNGRTIRQLTVASSGK</sequence>